<accession>A0A1Q9DJ48</accession>
<dbReference type="OrthoDB" id="10356655at2759"/>
<protein>
    <submittedName>
        <fullName evidence="1">Uncharacterized protein</fullName>
    </submittedName>
</protein>
<proteinExistence type="predicted"/>
<sequence>MALLRQHHAKSTKEDPEWKIGMPWILKATFSSDSKVDRKFGFSSGGADGSFAQILALLVRGFLEITVPAGCQEKDIQEANRVTPLKALKSPSSTFSASEATEVFDEVELSGAEAWHRGHFTQRQLTATRFNANAPLTPRSCKALGASVTSFEKVEFQYMKPAKWTSGKIVISGICLAPRSCDNFDCPAPAMKKKGKGLFGFSSSRCCDFRTCTEIPGVCEPATMYDKAPKFEKKHGHDNSTCCLPKYCKKDLCANDTKWVDKGFKDREKVLRPVEVALQPPPWPEPA</sequence>
<gene>
    <name evidence="1" type="ORF">AK812_SmicGene22714</name>
</gene>
<evidence type="ECO:0000313" key="1">
    <source>
        <dbReference type="EMBL" id="OLP95176.1"/>
    </source>
</evidence>
<keyword evidence="2" id="KW-1185">Reference proteome</keyword>
<reference evidence="1 2" key="1">
    <citation type="submission" date="2016-02" db="EMBL/GenBank/DDBJ databases">
        <title>Genome analysis of coral dinoflagellate symbionts highlights evolutionary adaptations to a symbiotic lifestyle.</title>
        <authorList>
            <person name="Aranda M."/>
            <person name="Li Y."/>
            <person name="Liew Y.J."/>
            <person name="Baumgarten S."/>
            <person name="Simakov O."/>
            <person name="Wilson M."/>
            <person name="Piel J."/>
            <person name="Ashoor H."/>
            <person name="Bougouffa S."/>
            <person name="Bajic V.B."/>
            <person name="Ryu T."/>
            <person name="Ravasi T."/>
            <person name="Bayer T."/>
            <person name="Micklem G."/>
            <person name="Kim H."/>
            <person name="Bhak J."/>
            <person name="Lajeunesse T.C."/>
            <person name="Voolstra C.R."/>
        </authorList>
    </citation>
    <scope>NUCLEOTIDE SEQUENCE [LARGE SCALE GENOMIC DNA]</scope>
    <source>
        <strain evidence="1 2">CCMP2467</strain>
    </source>
</reference>
<evidence type="ECO:0000313" key="2">
    <source>
        <dbReference type="Proteomes" id="UP000186817"/>
    </source>
</evidence>
<name>A0A1Q9DJ48_SYMMI</name>
<dbReference type="Proteomes" id="UP000186817">
    <property type="component" value="Unassembled WGS sequence"/>
</dbReference>
<comment type="caution">
    <text evidence="1">The sequence shown here is derived from an EMBL/GenBank/DDBJ whole genome shotgun (WGS) entry which is preliminary data.</text>
</comment>
<dbReference type="EMBL" id="LSRX01000513">
    <property type="protein sequence ID" value="OLP95176.1"/>
    <property type="molecule type" value="Genomic_DNA"/>
</dbReference>
<dbReference type="AlphaFoldDB" id="A0A1Q9DJ48"/>
<organism evidence="1 2">
    <name type="scientific">Symbiodinium microadriaticum</name>
    <name type="common">Dinoflagellate</name>
    <name type="synonym">Zooxanthella microadriatica</name>
    <dbReference type="NCBI Taxonomy" id="2951"/>
    <lineage>
        <taxon>Eukaryota</taxon>
        <taxon>Sar</taxon>
        <taxon>Alveolata</taxon>
        <taxon>Dinophyceae</taxon>
        <taxon>Suessiales</taxon>
        <taxon>Symbiodiniaceae</taxon>
        <taxon>Symbiodinium</taxon>
    </lineage>
</organism>